<dbReference type="OrthoDB" id="9972505at2"/>
<gene>
    <name evidence="1" type="ORF">BKG76_14720</name>
</gene>
<dbReference type="AlphaFoldDB" id="A0A1S1LD36"/>
<protein>
    <submittedName>
        <fullName evidence="1">Uncharacterized protein</fullName>
    </submittedName>
</protein>
<name>A0A1S1LD36_9MYCO</name>
<dbReference type="GeneID" id="87792304"/>
<evidence type="ECO:0000313" key="1">
    <source>
        <dbReference type="EMBL" id="OHU22808.1"/>
    </source>
</evidence>
<evidence type="ECO:0000313" key="2">
    <source>
        <dbReference type="Proteomes" id="UP000179616"/>
    </source>
</evidence>
<sequence length="71" mass="7618">MAEWAETGSAQRRLRAYLQSWAKRMDRSCDGVKNVSTAVAAPSPVPATTFVEPCAESFLDLESTPGSTVAL</sequence>
<organism evidence="1 2">
    <name type="scientific">Mycobacteroides franklinii</name>
    <dbReference type="NCBI Taxonomy" id="948102"/>
    <lineage>
        <taxon>Bacteria</taxon>
        <taxon>Bacillati</taxon>
        <taxon>Actinomycetota</taxon>
        <taxon>Actinomycetes</taxon>
        <taxon>Mycobacteriales</taxon>
        <taxon>Mycobacteriaceae</taxon>
        <taxon>Mycobacteroides</taxon>
    </lineage>
</organism>
<dbReference type="STRING" id="948102.BKG76_14720"/>
<dbReference type="RefSeq" id="WP_070939245.1">
    <property type="nucleotide sequence ID" value="NZ_MLIK01000019.1"/>
</dbReference>
<comment type="caution">
    <text evidence="1">The sequence shown here is derived from an EMBL/GenBank/DDBJ whole genome shotgun (WGS) entry which is preliminary data.</text>
</comment>
<dbReference type="EMBL" id="MLIK01000019">
    <property type="protein sequence ID" value="OHU22808.1"/>
    <property type="molecule type" value="Genomic_DNA"/>
</dbReference>
<accession>A0A1S1LD36</accession>
<reference evidence="1 2" key="1">
    <citation type="submission" date="2016-10" db="EMBL/GenBank/DDBJ databases">
        <title>Evaluation of Human, Veterinary and Environmental Mycobacterium chelonae Isolates by Core Genome Phylogenomic Analysis, Targeted Gene Comparison, and Anti-microbial Susceptibility Patterns: A Tale of Mistaken Identities.</title>
        <authorList>
            <person name="Fogelson S.B."/>
            <person name="Camus A.C."/>
            <person name="Lorenz W."/>
            <person name="Vasireddy R."/>
            <person name="Vasireddy S."/>
            <person name="Smith T."/>
            <person name="Brown-Elliott B.A."/>
            <person name="Wallace R.J.Jr."/>
            <person name="Hasan N.A."/>
            <person name="Reischl U."/>
            <person name="Sanchez S."/>
        </authorList>
    </citation>
    <scope>NUCLEOTIDE SEQUENCE [LARGE SCALE GENOMIC DNA]</scope>
    <source>
        <strain evidence="1 2">1559</strain>
    </source>
</reference>
<proteinExistence type="predicted"/>
<dbReference type="Proteomes" id="UP000179616">
    <property type="component" value="Unassembled WGS sequence"/>
</dbReference>